<evidence type="ECO:0000256" key="3">
    <source>
        <dbReference type="SAM" id="SignalP"/>
    </source>
</evidence>
<organism evidence="4 5">
    <name type="scientific">Cimex lectularius</name>
    <name type="common">Bed bug</name>
    <name type="synonym">Acanthia lectularia</name>
    <dbReference type="NCBI Taxonomy" id="79782"/>
    <lineage>
        <taxon>Eukaryota</taxon>
        <taxon>Metazoa</taxon>
        <taxon>Ecdysozoa</taxon>
        <taxon>Arthropoda</taxon>
        <taxon>Hexapoda</taxon>
        <taxon>Insecta</taxon>
        <taxon>Pterygota</taxon>
        <taxon>Neoptera</taxon>
        <taxon>Paraneoptera</taxon>
        <taxon>Hemiptera</taxon>
        <taxon>Heteroptera</taxon>
        <taxon>Panheteroptera</taxon>
        <taxon>Cimicomorpha</taxon>
        <taxon>Cimicidae</taxon>
        <taxon>Cimex</taxon>
    </lineage>
</organism>
<proteinExistence type="inferred from homology"/>
<evidence type="ECO:0000256" key="1">
    <source>
        <dbReference type="ARBA" id="ARBA00010236"/>
    </source>
</evidence>
<dbReference type="AlphaFoldDB" id="A0A8I6SKW0"/>
<protein>
    <recommendedName>
        <fullName evidence="6">Sulfotransferase domain-containing protein</fullName>
    </recommendedName>
</protein>
<reference evidence="4" key="1">
    <citation type="submission" date="2022-01" db="UniProtKB">
        <authorList>
            <consortium name="EnsemblMetazoa"/>
        </authorList>
    </citation>
    <scope>IDENTIFICATION</scope>
</reference>
<evidence type="ECO:0000256" key="2">
    <source>
        <dbReference type="SAM" id="MobiDB-lite"/>
    </source>
</evidence>
<dbReference type="EnsemblMetazoa" id="XM_014389616.2">
    <property type="protein sequence ID" value="XP_014245102.1"/>
    <property type="gene ID" value="LOC106664163"/>
</dbReference>
<dbReference type="OMA" id="TWIRYLI"/>
<dbReference type="SUPFAM" id="SSF52540">
    <property type="entry name" value="P-loop containing nucleoside triphosphate hydrolases"/>
    <property type="match status" value="1"/>
</dbReference>
<dbReference type="OrthoDB" id="5985073at2759"/>
<dbReference type="InterPro" id="IPR027417">
    <property type="entry name" value="P-loop_NTPase"/>
</dbReference>
<dbReference type="PANTHER" id="PTHR45964">
    <property type="entry name" value="WSCD FAMILY MEMBER CG9164"/>
    <property type="match status" value="1"/>
</dbReference>
<keyword evidence="3" id="KW-0732">Signal</keyword>
<dbReference type="RefSeq" id="XP_024083648.1">
    <property type="nucleotide sequence ID" value="XM_024227880.1"/>
</dbReference>
<evidence type="ECO:0008006" key="6">
    <source>
        <dbReference type="Google" id="ProtNLM"/>
    </source>
</evidence>
<keyword evidence="5" id="KW-1185">Reference proteome</keyword>
<dbReference type="EnsemblMetazoa" id="XM_024227880.1">
    <property type="protein sequence ID" value="XP_024083648.1"/>
    <property type="gene ID" value="LOC106664163"/>
</dbReference>
<feature type="signal peptide" evidence="3">
    <location>
        <begin position="1"/>
        <end position="20"/>
    </location>
</feature>
<comment type="similarity">
    <text evidence="1">Belongs to the WSCD family.</text>
</comment>
<dbReference type="Proteomes" id="UP000494040">
    <property type="component" value="Unassembled WGS sequence"/>
</dbReference>
<sequence length="361" mass="41090">MSPFLKVMQLFLLMTATVLGMLMLLLITPDLEDSILAAMRRYHHSKQSPTPAPFISTGRSTDAYQGGGGGGMVVELDRRRKEFSPWPNSRDCSRFRVQFARQKSLPMTALVSFPGSGNTWLRYLLETATGVFTGSVYTDRQIISKGFYGEAVPPDCGCTSVQKTHGFALAGFVPQEKKKSAEVLWFRGRAILLLRNPYEALLSYRNFLYGGHTGFAPNDRFRGPDWERFALRLAVVWKELAATWINSTRGGEAIALHFERLKINPETCLHTVLSFLNIAWDSRRLSCVLSHIDGPFRRPRSPQSLIFDTRDPFSPRLHLLIDGLIHEVNDMLLKRGWEQMPVHLFKFYKGNQTKLRKSQVY</sequence>
<evidence type="ECO:0000313" key="5">
    <source>
        <dbReference type="Proteomes" id="UP000494040"/>
    </source>
</evidence>
<feature type="chain" id="PRO_5036269603" description="Sulfotransferase domain-containing protein" evidence="3">
    <location>
        <begin position="21"/>
        <end position="361"/>
    </location>
</feature>
<name>A0A8I6SKW0_CIMLE</name>
<dbReference type="Gene3D" id="3.40.50.300">
    <property type="entry name" value="P-loop containing nucleotide triphosphate hydrolases"/>
    <property type="match status" value="1"/>
</dbReference>
<dbReference type="GeneID" id="106664163"/>
<dbReference type="PANTHER" id="PTHR45964:SF9">
    <property type="entry name" value="SULFOTRANSFERASE"/>
    <property type="match status" value="1"/>
</dbReference>
<feature type="region of interest" description="Disordered" evidence="2">
    <location>
        <begin position="46"/>
        <end position="67"/>
    </location>
</feature>
<dbReference type="KEGG" id="clec:106664163"/>
<accession>A0A8I6SKW0</accession>
<evidence type="ECO:0000313" key="4">
    <source>
        <dbReference type="EnsemblMetazoa" id="XP_024083648.1"/>
    </source>
</evidence>
<dbReference type="InterPro" id="IPR051589">
    <property type="entry name" value="Sialate-O-sulfotransferase"/>
</dbReference>
<dbReference type="RefSeq" id="XP_014245102.1">
    <property type="nucleotide sequence ID" value="XM_014389616.2"/>
</dbReference>